<keyword evidence="3" id="KW-1185">Reference proteome</keyword>
<protein>
    <submittedName>
        <fullName evidence="2">Uncharacterized protein</fullName>
    </submittedName>
</protein>
<dbReference type="Proteomes" id="UP000265691">
    <property type="component" value="Unassembled WGS sequence"/>
</dbReference>
<dbReference type="RefSeq" id="WP_119525697.1">
    <property type="nucleotide sequence ID" value="NZ_NRHC01000117.1"/>
</dbReference>
<feature type="region of interest" description="Disordered" evidence="1">
    <location>
        <begin position="484"/>
        <end position="504"/>
    </location>
</feature>
<proteinExistence type="predicted"/>
<accession>A0A3A1Y578</accession>
<sequence>MPNSLILSKEIFITRAGGSPVALIKTYDYLCRNPHLTPKQAVRALRIYRRLSNPKEFYRILACLLTYSPLNLIKELFYCNGNLSKLQPADYPQSSNQERLIFSQRVLAQNPDYFIPHRPFYFKYLRGEEFSDAQLKNRNSMMKISNLHLARAFLDIQLNFANPYLKLAIFCDDGLTQMCFQDLADEEPYLEAIRKAESEMDHSSYHSNESLENEPLKNESFDNAPLKNESFENKNVFFNKRIVTEEGQVEIQEEGEEKVQEQLNAQLSCVQSSECNSEYDAEYTPIYDSKYSSENFSELNSELNSAQTSEQVNETARLSLIVKQAAGNLLSFVEDLNREIEKVYFRSPYSASAYGENRLRILEYQVREYLSNKLNKKEQFNLINKILQCLNPEEQNLKEITDLFQISSRTFYNWSKFGVPTYKETEKILILKSCILELYQENPKYGSRKATEALNKLLKERNYPWSVSRPTYLKLKKDLESENALINPEEKNNKKSKKASASRG</sequence>
<evidence type="ECO:0000313" key="2">
    <source>
        <dbReference type="EMBL" id="RIY31184.1"/>
    </source>
</evidence>
<evidence type="ECO:0000256" key="1">
    <source>
        <dbReference type="SAM" id="MobiDB-lite"/>
    </source>
</evidence>
<dbReference type="AlphaFoldDB" id="A0A3A1Y578"/>
<reference evidence="2 3" key="1">
    <citation type="submission" date="2017-08" db="EMBL/GenBank/DDBJ databases">
        <title>Reclassification of Bisgaard taxon 37 and 44.</title>
        <authorList>
            <person name="Christensen H."/>
        </authorList>
    </citation>
    <scope>NUCLEOTIDE SEQUENCE [LARGE SCALE GENOMIC DNA]</scope>
    <source>
        <strain evidence="2 3">B96_3</strain>
    </source>
</reference>
<gene>
    <name evidence="2" type="ORF">CKF54_07285</name>
</gene>
<organism evidence="2 3">
    <name type="scientific">Psittacicella hinzii</name>
    <dbReference type="NCBI Taxonomy" id="2028575"/>
    <lineage>
        <taxon>Bacteria</taxon>
        <taxon>Pseudomonadati</taxon>
        <taxon>Pseudomonadota</taxon>
        <taxon>Gammaproteobacteria</taxon>
        <taxon>Pasteurellales</taxon>
        <taxon>Psittacicellaceae</taxon>
        <taxon>Psittacicella</taxon>
    </lineage>
</organism>
<feature type="compositionally biased region" description="Basic residues" evidence="1">
    <location>
        <begin position="494"/>
        <end position="504"/>
    </location>
</feature>
<dbReference type="EMBL" id="NRHC01000117">
    <property type="protein sequence ID" value="RIY31184.1"/>
    <property type="molecule type" value="Genomic_DNA"/>
</dbReference>
<feature type="region of interest" description="Disordered" evidence="1">
    <location>
        <begin position="201"/>
        <end position="225"/>
    </location>
</feature>
<comment type="caution">
    <text evidence="2">The sequence shown here is derived from an EMBL/GenBank/DDBJ whole genome shotgun (WGS) entry which is preliminary data.</text>
</comment>
<evidence type="ECO:0000313" key="3">
    <source>
        <dbReference type="Proteomes" id="UP000265691"/>
    </source>
</evidence>
<name>A0A3A1Y578_9GAMM</name>